<accession>A0A9D4L6V1</accession>
<reference evidence="4" key="1">
    <citation type="journal article" date="2019" name="bioRxiv">
        <title>The Genome of the Zebra Mussel, Dreissena polymorpha: A Resource for Invasive Species Research.</title>
        <authorList>
            <person name="McCartney M.A."/>
            <person name="Auch B."/>
            <person name="Kono T."/>
            <person name="Mallez S."/>
            <person name="Zhang Y."/>
            <person name="Obille A."/>
            <person name="Becker A."/>
            <person name="Abrahante J.E."/>
            <person name="Garbe J."/>
            <person name="Badalamenti J.P."/>
            <person name="Herman A."/>
            <person name="Mangelson H."/>
            <person name="Liachko I."/>
            <person name="Sullivan S."/>
            <person name="Sone E.D."/>
            <person name="Koren S."/>
            <person name="Silverstein K.A.T."/>
            <person name="Beckman K.B."/>
            <person name="Gohl D.M."/>
        </authorList>
    </citation>
    <scope>NUCLEOTIDE SEQUENCE</scope>
    <source>
        <strain evidence="4">Duluth1</strain>
        <tissue evidence="4">Whole animal</tissue>
    </source>
</reference>
<feature type="repeat" description="WD" evidence="3">
    <location>
        <begin position="1"/>
        <end position="37"/>
    </location>
</feature>
<feature type="repeat" description="WD" evidence="3">
    <location>
        <begin position="109"/>
        <end position="150"/>
    </location>
</feature>
<evidence type="ECO:0000256" key="1">
    <source>
        <dbReference type="ARBA" id="ARBA00004123"/>
    </source>
</evidence>
<dbReference type="AlphaFoldDB" id="A0A9D4L6V1"/>
<dbReference type="InterPro" id="IPR001680">
    <property type="entry name" value="WD40_rpt"/>
</dbReference>
<protein>
    <submittedName>
        <fullName evidence="4">Uncharacterized protein</fullName>
    </submittedName>
</protein>
<comment type="caution">
    <text evidence="4">The sequence shown here is derived from an EMBL/GenBank/DDBJ whole genome shotgun (WGS) entry which is preliminary data.</text>
</comment>
<evidence type="ECO:0000256" key="3">
    <source>
        <dbReference type="PROSITE-ProRule" id="PRU00221"/>
    </source>
</evidence>
<dbReference type="InterPro" id="IPR052414">
    <property type="entry name" value="U3_snoRNA-assoc_WDR"/>
</dbReference>
<keyword evidence="3" id="KW-0853">WD repeat</keyword>
<gene>
    <name evidence="4" type="ORF">DPMN_094855</name>
</gene>
<dbReference type="GO" id="GO:0000462">
    <property type="term" value="P:maturation of SSU-rRNA from tricistronic rRNA transcript (SSU-rRNA, 5.8S rRNA, LSU-rRNA)"/>
    <property type="evidence" value="ECO:0007669"/>
    <property type="project" value="TreeGrafter"/>
</dbReference>
<evidence type="ECO:0000256" key="2">
    <source>
        <dbReference type="ARBA" id="ARBA00023242"/>
    </source>
</evidence>
<keyword evidence="5" id="KW-1185">Reference proteome</keyword>
<sequence>MESTSVEISPDGEFAIHSSHDGVVKIWETATSSLRNEYKPSSHLSSSCSCLSWCPKQKTTGTPKRKRRRSNKSDVGQAISDLDLVAIGTVSGSIILYSVVKGEIHSQLTDGHSDRVNSVVWYPESNSLYSCSSDKQIIQWEVTSSTIKHKWQGDKGAVHSLCKCSSKHLLSAGRTIKLWDLANKHLLKTFTGHATEVFRMVHIPGGVNDNVENSYFLSAAMNDRLVNAWHIDMESKDKNAITAFSLSDEPVSMQTSSHEKVISS</sequence>
<reference evidence="4" key="2">
    <citation type="submission" date="2020-11" db="EMBL/GenBank/DDBJ databases">
        <authorList>
            <person name="McCartney M.A."/>
            <person name="Auch B."/>
            <person name="Kono T."/>
            <person name="Mallez S."/>
            <person name="Becker A."/>
            <person name="Gohl D.M."/>
            <person name="Silverstein K.A.T."/>
            <person name="Koren S."/>
            <person name="Bechman K.B."/>
            <person name="Herman A."/>
            <person name="Abrahante J.E."/>
            <person name="Garbe J."/>
        </authorList>
    </citation>
    <scope>NUCLEOTIDE SEQUENCE</scope>
    <source>
        <strain evidence="4">Duluth1</strain>
        <tissue evidence="4">Whole animal</tissue>
    </source>
</reference>
<keyword evidence="2" id="KW-0539">Nucleus</keyword>
<comment type="subcellular location">
    <subcellularLocation>
        <location evidence="1">Nucleus</location>
    </subcellularLocation>
</comment>
<dbReference type="Pfam" id="PF00400">
    <property type="entry name" value="WD40"/>
    <property type="match status" value="2"/>
</dbReference>
<dbReference type="PANTHER" id="PTHR44267">
    <property type="entry name" value="WD REPEAT-CONTAINING PROTEIN 43"/>
    <property type="match status" value="1"/>
</dbReference>
<dbReference type="GO" id="GO:0005730">
    <property type="term" value="C:nucleolus"/>
    <property type="evidence" value="ECO:0007669"/>
    <property type="project" value="TreeGrafter"/>
</dbReference>
<dbReference type="PROSITE" id="PS50294">
    <property type="entry name" value="WD_REPEATS_REGION"/>
    <property type="match status" value="1"/>
</dbReference>
<dbReference type="EMBL" id="JAIWYP010000003">
    <property type="protein sequence ID" value="KAH3852349.1"/>
    <property type="molecule type" value="Genomic_DNA"/>
</dbReference>
<evidence type="ECO:0000313" key="4">
    <source>
        <dbReference type="EMBL" id="KAH3852349.1"/>
    </source>
</evidence>
<dbReference type="InterPro" id="IPR036322">
    <property type="entry name" value="WD40_repeat_dom_sf"/>
</dbReference>
<dbReference type="Proteomes" id="UP000828390">
    <property type="component" value="Unassembled WGS sequence"/>
</dbReference>
<organism evidence="4 5">
    <name type="scientific">Dreissena polymorpha</name>
    <name type="common">Zebra mussel</name>
    <name type="synonym">Mytilus polymorpha</name>
    <dbReference type="NCBI Taxonomy" id="45954"/>
    <lineage>
        <taxon>Eukaryota</taxon>
        <taxon>Metazoa</taxon>
        <taxon>Spiralia</taxon>
        <taxon>Lophotrochozoa</taxon>
        <taxon>Mollusca</taxon>
        <taxon>Bivalvia</taxon>
        <taxon>Autobranchia</taxon>
        <taxon>Heteroconchia</taxon>
        <taxon>Euheterodonta</taxon>
        <taxon>Imparidentia</taxon>
        <taxon>Neoheterodontei</taxon>
        <taxon>Myida</taxon>
        <taxon>Dreissenoidea</taxon>
        <taxon>Dreissenidae</taxon>
        <taxon>Dreissena</taxon>
    </lineage>
</organism>
<dbReference type="Gene3D" id="2.130.10.10">
    <property type="entry name" value="YVTN repeat-like/Quinoprotein amine dehydrogenase"/>
    <property type="match status" value="2"/>
</dbReference>
<dbReference type="SUPFAM" id="SSF50978">
    <property type="entry name" value="WD40 repeat-like"/>
    <property type="match status" value="1"/>
</dbReference>
<dbReference type="InterPro" id="IPR015943">
    <property type="entry name" value="WD40/YVTN_repeat-like_dom_sf"/>
</dbReference>
<dbReference type="PANTHER" id="PTHR44267:SF1">
    <property type="entry name" value="WD REPEAT-CONTAINING PROTEIN 43"/>
    <property type="match status" value="1"/>
</dbReference>
<proteinExistence type="predicted"/>
<dbReference type="PROSITE" id="PS50082">
    <property type="entry name" value="WD_REPEATS_2"/>
    <property type="match status" value="2"/>
</dbReference>
<name>A0A9D4L6V1_DREPO</name>
<evidence type="ECO:0000313" key="5">
    <source>
        <dbReference type="Proteomes" id="UP000828390"/>
    </source>
</evidence>
<dbReference type="SMART" id="SM00320">
    <property type="entry name" value="WD40"/>
    <property type="match status" value="4"/>
</dbReference>